<dbReference type="GO" id="GO:0016887">
    <property type="term" value="F:ATP hydrolysis activity"/>
    <property type="evidence" value="ECO:0007669"/>
    <property type="project" value="InterPro"/>
</dbReference>
<evidence type="ECO:0000256" key="4">
    <source>
        <dbReference type="SAM" id="MobiDB-lite"/>
    </source>
</evidence>
<dbReference type="GO" id="GO:0005524">
    <property type="term" value="F:ATP binding"/>
    <property type="evidence" value="ECO:0007669"/>
    <property type="project" value="UniProtKB-KW"/>
</dbReference>
<keyword evidence="2" id="KW-0547">Nucleotide-binding</keyword>
<feature type="domain" description="ABC transporter" evidence="5">
    <location>
        <begin position="2"/>
        <end position="259"/>
    </location>
</feature>
<keyword evidence="1" id="KW-0677">Repeat</keyword>
<evidence type="ECO:0000313" key="6">
    <source>
        <dbReference type="EMBL" id="TMQ50305.1"/>
    </source>
</evidence>
<dbReference type="InterPro" id="IPR003439">
    <property type="entry name" value="ABC_transporter-like_ATP-bd"/>
</dbReference>
<reference evidence="6 7" key="1">
    <citation type="journal article" date="2019" name="Nat. Microbiol.">
        <title>Mediterranean grassland soil C-N compound turnover is dependent on rainfall and depth, and is mediated by genomically divergent microorganisms.</title>
        <authorList>
            <person name="Diamond S."/>
            <person name="Andeer P.F."/>
            <person name="Li Z."/>
            <person name="Crits-Christoph A."/>
            <person name="Burstein D."/>
            <person name="Anantharaman K."/>
            <person name="Lane K.R."/>
            <person name="Thomas B.C."/>
            <person name="Pan C."/>
            <person name="Northen T.R."/>
            <person name="Banfield J.F."/>
        </authorList>
    </citation>
    <scope>NUCLEOTIDE SEQUENCE [LARGE SCALE GENOMIC DNA]</scope>
    <source>
        <strain evidence="6">WS_3</strain>
    </source>
</reference>
<dbReference type="EMBL" id="VBOT01000102">
    <property type="protein sequence ID" value="TMQ50305.1"/>
    <property type="molecule type" value="Genomic_DNA"/>
</dbReference>
<dbReference type="PROSITE" id="PS50893">
    <property type="entry name" value="ABC_TRANSPORTER_2"/>
    <property type="match status" value="2"/>
</dbReference>
<sequence>MIQLQNLRYSIGQRVLFDRVNWVLSPGDRCALVGPNGAGKTTLLKVMLGEYAPESGARVLARGTRLGYLPQEAAERYDGTVLERAMEAHRHLIEMREELDLLHRRLDGIAPDDPTLESLLERAGELQHHLELADEHALEPEARRVLGGLGFSRADQDRGLTEFSGGWRMRAALASLLLTDPTLLFLDEPTNHLDLPAMEWLEDYLEEFHGGLVIVSHDRVFLDRAATEVRELDAGALTGFPMKFTRYLEERESRRERIEAHNAQVEQRIAQLTRFVERFGAKNTKASQAQSKRKQIRRLAEERVVLPRRPKGIRFQFPEPPHAGRTLVRLRDVAFGYDARDVFAHADVELERGDKVAIVGANGAGKTTLLRVLAGQLEPRAGAREVYPHTRLAYFAQHAAETLETGRTVLEALEAAAPPEWRPRLRSLLGSFLFTGDDVFKRCGVLSGGERQRVALARILMEPANLILLDEPTHHLDLAGKEVLEEALGQYLGAVVVVTHDRSLMARVASRVLEVGDGRVVLYPGGYEDYESARLARTAATESPGEETRAGAGGKAASRAAGPGAPAAPARAPGASPAAAPRGARATARRGPSEDRKREREARRVESDIESREASIAKLEAELADPDVYRDGERARELVTRYERLRAEVESLWQRLAELDRKTG</sequence>
<name>A0A538SG15_UNCEI</name>
<dbReference type="InterPro" id="IPR032524">
    <property type="entry name" value="ABC_tran_C"/>
</dbReference>
<dbReference type="SMART" id="SM00382">
    <property type="entry name" value="AAA"/>
    <property type="match status" value="2"/>
</dbReference>
<dbReference type="Pfam" id="PF00005">
    <property type="entry name" value="ABC_tran"/>
    <property type="match status" value="2"/>
</dbReference>
<dbReference type="InterPro" id="IPR003593">
    <property type="entry name" value="AAA+_ATPase"/>
</dbReference>
<evidence type="ECO:0000259" key="5">
    <source>
        <dbReference type="PROSITE" id="PS50893"/>
    </source>
</evidence>
<dbReference type="PANTHER" id="PTHR19211">
    <property type="entry name" value="ATP-BINDING TRANSPORT PROTEIN-RELATED"/>
    <property type="match status" value="1"/>
</dbReference>
<dbReference type="InterPro" id="IPR027417">
    <property type="entry name" value="P-loop_NTPase"/>
</dbReference>
<dbReference type="InterPro" id="IPR037118">
    <property type="entry name" value="Val-tRNA_synth_C_sf"/>
</dbReference>
<dbReference type="AlphaFoldDB" id="A0A538SG15"/>
<evidence type="ECO:0000256" key="1">
    <source>
        <dbReference type="ARBA" id="ARBA00022737"/>
    </source>
</evidence>
<dbReference type="PANTHER" id="PTHR19211:SF14">
    <property type="entry name" value="ATP-BINDING CASSETTE SUB-FAMILY F MEMBER 1"/>
    <property type="match status" value="1"/>
</dbReference>
<dbReference type="Gene3D" id="1.10.287.380">
    <property type="entry name" value="Valyl-tRNA synthetase, C-terminal domain"/>
    <property type="match status" value="1"/>
</dbReference>
<feature type="compositionally biased region" description="Low complexity" evidence="4">
    <location>
        <begin position="555"/>
        <end position="590"/>
    </location>
</feature>
<dbReference type="Gene3D" id="3.40.50.300">
    <property type="entry name" value="P-loop containing nucleotide triphosphate hydrolases"/>
    <property type="match status" value="2"/>
</dbReference>
<keyword evidence="3 6" id="KW-0067">ATP-binding</keyword>
<dbReference type="CDD" id="cd03221">
    <property type="entry name" value="ABCF_EF-3"/>
    <property type="match status" value="2"/>
</dbReference>
<evidence type="ECO:0000256" key="3">
    <source>
        <dbReference type="ARBA" id="ARBA00022840"/>
    </source>
</evidence>
<dbReference type="InterPro" id="IPR017871">
    <property type="entry name" value="ABC_transporter-like_CS"/>
</dbReference>
<dbReference type="Pfam" id="PF16326">
    <property type="entry name" value="ABC_tran_CTD"/>
    <property type="match status" value="1"/>
</dbReference>
<dbReference type="InterPro" id="IPR050611">
    <property type="entry name" value="ABCF"/>
</dbReference>
<comment type="caution">
    <text evidence="6">The sequence shown here is derived from an EMBL/GenBank/DDBJ whole genome shotgun (WGS) entry which is preliminary data.</text>
</comment>
<evidence type="ECO:0000256" key="2">
    <source>
        <dbReference type="ARBA" id="ARBA00022741"/>
    </source>
</evidence>
<dbReference type="FunFam" id="3.40.50.300:FF:000011">
    <property type="entry name" value="Putative ABC transporter ATP-binding component"/>
    <property type="match status" value="1"/>
</dbReference>
<dbReference type="Pfam" id="PF12848">
    <property type="entry name" value="ABC_tran_Xtn"/>
    <property type="match status" value="1"/>
</dbReference>
<gene>
    <name evidence="6" type="ORF">E6K73_08035</name>
</gene>
<dbReference type="GO" id="GO:0003677">
    <property type="term" value="F:DNA binding"/>
    <property type="evidence" value="ECO:0007669"/>
    <property type="project" value="InterPro"/>
</dbReference>
<proteinExistence type="predicted"/>
<feature type="domain" description="ABC transporter" evidence="5">
    <location>
        <begin position="328"/>
        <end position="542"/>
    </location>
</feature>
<dbReference type="SUPFAM" id="SSF52540">
    <property type="entry name" value="P-loop containing nucleoside triphosphate hydrolases"/>
    <property type="match status" value="2"/>
</dbReference>
<dbReference type="PROSITE" id="PS00211">
    <property type="entry name" value="ABC_TRANSPORTER_1"/>
    <property type="match status" value="2"/>
</dbReference>
<evidence type="ECO:0000313" key="7">
    <source>
        <dbReference type="Proteomes" id="UP000320184"/>
    </source>
</evidence>
<protein>
    <submittedName>
        <fullName evidence="6">ABC-F family ATP-binding cassette domain-containing protein</fullName>
    </submittedName>
</protein>
<feature type="region of interest" description="Disordered" evidence="4">
    <location>
        <begin position="538"/>
        <end position="613"/>
    </location>
</feature>
<dbReference type="InterPro" id="IPR032781">
    <property type="entry name" value="ABC_tran_Xtn"/>
</dbReference>
<dbReference type="Proteomes" id="UP000320184">
    <property type="component" value="Unassembled WGS sequence"/>
</dbReference>
<organism evidence="6 7">
    <name type="scientific">Eiseniibacteriota bacterium</name>
    <dbReference type="NCBI Taxonomy" id="2212470"/>
    <lineage>
        <taxon>Bacteria</taxon>
        <taxon>Candidatus Eiseniibacteriota</taxon>
    </lineage>
</organism>
<feature type="compositionally biased region" description="Basic and acidic residues" evidence="4">
    <location>
        <begin position="591"/>
        <end position="613"/>
    </location>
</feature>
<accession>A0A538SG15</accession>